<dbReference type="InterPro" id="IPR006084">
    <property type="entry name" value="XPG/Rad2"/>
</dbReference>
<evidence type="ECO:0000313" key="2">
    <source>
        <dbReference type="EMBL" id="EDR11665.1"/>
    </source>
</evidence>
<dbReference type="PANTHER" id="PTHR11081:SF75">
    <property type="entry name" value="ENDONUCLEASE, PUTATIVE (AFU_ORTHOLOGUE AFUA_3G13260)-RELATED"/>
    <property type="match status" value="1"/>
</dbReference>
<dbReference type="Proteomes" id="UP000001194">
    <property type="component" value="Unassembled WGS sequence"/>
</dbReference>
<dbReference type="InterPro" id="IPR029060">
    <property type="entry name" value="PIN-like_dom_sf"/>
</dbReference>
<feature type="domain" description="XPG-I" evidence="1">
    <location>
        <begin position="52"/>
        <end position="127"/>
    </location>
</feature>
<proteinExistence type="predicted"/>
<dbReference type="PANTHER" id="PTHR11081">
    <property type="entry name" value="FLAP ENDONUCLEASE FAMILY MEMBER"/>
    <property type="match status" value="1"/>
</dbReference>
<dbReference type="Pfam" id="PF00867">
    <property type="entry name" value="XPG_I"/>
    <property type="match status" value="1"/>
</dbReference>
<evidence type="ECO:0000259" key="1">
    <source>
        <dbReference type="Pfam" id="PF00867"/>
    </source>
</evidence>
<dbReference type="KEGG" id="lbc:LACBIDRAFT_314113"/>
<dbReference type="HOGENOM" id="CLU_647350_0_0_1"/>
<dbReference type="STRING" id="486041.B0D1M1"/>
<dbReference type="GO" id="GO:0006281">
    <property type="term" value="P:DNA repair"/>
    <property type="evidence" value="ECO:0007669"/>
    <property type="project" value="UniProtKB-ARBA"/>
</dbReference>
<dbReference type="GeneID" id="6073055"/>
<dbReference type="AlphaFoldDB" id="B0D1M1"/>
<dbReference type="GO" id="GO:0017108">
    <property type="term" value="F:5'-flap endonuclease activity"/>
    <property type="evidence" value="ECO:0007669"/>
    <property type="project" value="TreeGrafter"/>
</dbReference>
<dbReference type="SUPFAM" id="SSF47807">
    <property type="entry name" value="5' to 3' exonuclease, C-terminal subdomain"/>
    <property type="match status" value="1"/>
</dbReference>
<organism evidence="3">
    <name type="scientific">Laccaria bicolor (strain S238N-H82 / ATCC MYA-4686)</name>
    <name type="common">Bicoloured deceiver</name>
    <name type="synonym">Laccaria laccata var. bicolor</name>
    <dbReference type="NCBI Taxonomy" id="486041"/>
    <lineage>
        <taxon>Eukaryota</taxon>
        <taxon>Fungi</taxon>
        <taxon>Dikarya</taxon>
        <taxon>Basidiomycota</taxon>
        <taxon>Agaricomycotina</taxon>
        <taxon>Agaricomycetes</taxon>
        <taxon>Agaricomycetidae</taxon>
        <taxon>Agaricales</taxon>
        <taxon>Agaricineae</taxon>
        <taxon>Hydnangiaceae</taxon>
        <taxon>Laccaria</taxon>
    </lineage>
</organism>
<keyword evidence="3" id="KW-1185">Reference proteome</keyword>
<dbReference type="EMBL" id="DS547095">
    <property type="protein sequence ID" value="EDR11665.1"/>
    <property type="molecule type" value="Genomic_DNA"/>
</dbReference>
<gene>
    <name evidence="2" type="ORF">LACBIDRAFT_314113</name>
</gene>
<dbReference type="InterPro" id="IPR006086">
    <property type="entry name" value="XPG-I_dom"/>
</dbReference>
<dbReference type="InParanoid" id="B0D1M1"/>
<dbReference type="InterPro" id="IPR036279">
    <property type="entry name" value="5-3_exonuclease_C_sf"/>
</dbReference>
<reference evidence="2 3" key="1">
    <citation type="journal article" date="2008" name="Nature">
        <title>The genome of Laccaria bicolor provides insights into mycorrhizal symbiosis.</title>
        <authorList>
            <person name="Martin F."/>
            <person name="Aerts A."/>
            <person name="Ahren D."/>
            <person name="Brun A."/>
            <person name="Danchin E.G.J."/>
            <person name="Duchaussoy F."/>
            <person name="Gibon J."/>
            <person name="Kohler A."/>
            <person name="Lindquist E."/>
            <person name="Pereda V."/>
            <person name="Salamov A."/>
            <person name="Shapiro H.J."/>
            <person name="Wuyts J."/>
            <person name="Blaudez D."/>
            <person name="Buee M."/>
            <person name="Brokstein P."/>
            <person name="Canbaeck B."/>
            <person name="Cohen D."/>
            <person name="Courty P.E."/>
            <person name="Coutinho P.M."/>
            <person name="Delaruelle C."/>
            <person name="Detter J.C."/>
            <person name="Deveau A."/>
            <person name="DiFazio S."/>
            <person name="Duplessis S."/>
            <person name="Fraissinet-Tachet L."/>
            <person name="Lucic E."/>
            <person name="Frey-Klett P."/>
            <person name="Fourrey C."/>
            <person name="Feussner I."/>
            <person name="Gay G."/>
            <person name="Grimwood J."/>
            <person name="Hoegger P.J."/>
            <person name="Jain P."/>
            <person name="Kilaru S."/>
            <person name="Labbe J."/>
            <person name="Lin Y.C."/>
            <person name="Legue V."/>
            <person name="Le Tacon F."/>
            <person name="Marmeisse R."/>
            <person name="Melayah D."/>
            <person name="Montanini B."/>
            <person name="Muratet M."/>
            <person name="Nehls U."/>
            <person name="Niculita-Hirzel H."/>
            <person name="Oudot-Le Secq M.P."/>
            <person name="Peter M."/>
            <person name="Quesneville H."/>
            <person name="Rajashekar B."/>
            <person name="Reich M."/>
            <person name="Rouhier N."/>
            <person name="Schmutz J."/>
            <person name="Yin T."/>
            <person name="Chalot M."/>
            <person name="Henrissat B."/>
            <person name="Kuees U."/>
            <person name="Lucas S."/>
            <person name="Van de Peer Y."/>
            <person name="Podila G.K."/>
            <person name="Polle A."/>
            <person name="Pukkila P.J."/>
            <person name="Richardson P.M."/>
            <person name="Rouze P."/>
            <person name="Sanders I.R."/>
            <person name="Stajich J.E."/>
            <person name="Tunlid A."/>
            <person name="Tuskan G."/>
            <person name="Grigoriev I.V."/>
        </authorList>
    </citation>
    <scope>NUCLEOTIDE SEQUENCE [LARGE SCALE GENOMIC DNA]</scope>
    <source>
        <strain evidence="3">S238N-H82 / ATCC MYA-4686</strain>
    </source>
</reference>
<evidence type="ECO:0000313" key="3">
    <source>
        <dbReference type="Proteomes" id="UP000001194"/>
    </source>
</evidence>
<sequence length="424" mass="46495">MSEIGHLPINAVFVFNGLKCLSEKQSTAIGAADHYMTQDSKVIIKGFGHKKEAELAYLDSIGAVDMVWMSDSDIFLFGSQHVIRHPQDSDDRDSVEVYIFKMPGDDAAAQVLDQAGILFLAIVVGGDYNTGLLGCGMKKALALLSTDLAHSLYDMTVTLSKTQLAAFLTGWHENLCNVLTHNLNNVLGACYPSLATKIPEDFPDPDVLCLYAHPITSYTKKDYRPKTAEWVSKLPDTTALTTLCRQLFRWVDILDKFSSCVWDGQCIKELALATYNMENRAQAQLHLVWIPSVVATALFMGGTSCGAGMHVSTYAWVPGPILCFILPELVEEYHQTTCKPGLDKCKPYVSVFDSSQSMQHQSVAVVDIDLAYLDEGEDVGSDVDEVNGSDEDIIEIDDSSSDGAGEVEIIDVDPVVIDLTRDDM</sequence>
<protein>
    <submittedName>
        <fullName evidence="2">Predicted protein</fullName>
    </submittedName>
</protein>
<name>B0D1M1_LACBS</name>
<dbReference type="SUPFAM" id="SSF88723">
    <property type="entry name" value="PIN domain-like"/>
    <property type="match status" value="1"/>
</dbReference>
<accession>B0D1M1</accession>
<dbReference type="PRINTS" id="PR00853">
    <property type="entry name" value="XPGRADSUPER"/>
</dbReference>
<dbReference type="OrthoDB" id="2959108at2759"/>
<dbReference type="Gene3D" id="3.40.50.1010">
    <property type="entry name" value="5'-nuclease"/>
    <property type="match status" value="1"/>
</dbReference>
<dbReference type="RefSeq" id="XP_001877562.1">
    <property type="nucleotide sequence ID" value="XM_001877527.1"/>
</dbReference>